<dbReference type="InterPro" id="IPR027359">
    <property type="entry name" value="Volt_channel_dom_sf"/>
</dbReference>
<reference evidence="7 8" key="1">
    <citation type="journal article" date="2019" name="Sci. Rep.">
        <title>Comparative genomics of chytrid fungi reveal insights into the obligate biotrophic and pathogenic lifestyle of Synchytrium endobioticum.</title>
        <authorList>
            <person name="van de Vossenberg B.T.L.H."/>
            <person name="Warris S."/>
            <person name="Nguyen H.D.T."/>
            <person name="van Gent-Pelzer M.P.E."/>
            <person name="Joly D.L."/>
            <person name="van de Geest H.C."/>
            <person name="Bonants P.J.M."/>
            <person name="Smith D.S."/>
            <person name="Levesque C.A."/>
            <person name="van der Lee T.A.J."/>
        </authorList>
    </citation>
    <scope>NUCLEOTIDE SEQUENCE [LARGE SCALE GENOMIC DNA]</scope>
    <source>
        <strain evidence="7 8">CBS 675.73</strain>
    </source>
</reference>
<dbReference type="Proteomes" id="UP000320333">
    <property type="component" value="Unassembled WGS sequence"/>
</dbReference>
<keyword evidence="8" id="KW-1185">Reference proteome</keyword>
<dbReference type="OrthoDB" id="416585at2759"/>
<dbReference type="EMBL" id="QEAP01000072">
    <property type="protein sequence ID" value="TPX75687.1"/>
    <property type="molecule type" value="Genomic_DNA"/>
</dbReference>
<sequence length="410" mass="46978">MPDASSESLNQKMSEASASSALFGSTAIRESMASLDSEENMSQLLEHIDNGPWLRSYVFNLTQSNAFSSTILLVILLNTIFLALETVDSFNRSYCWYVSLIDCACLGIYIAECILKLYSWRLFYFQNGWNVLDFFIVVLSVVTWILPYYYTSQISLNTEVFRVLRLFRAVRAVRSLRALRTINMLQSLNIIITIVFKSIPAMFNIAVLAGITLYMLAVIATAAYRDVDPRRFGTIANSMFRLFQLMTLDSWSNFVTDNRNKSSTIHYFVVFVIVLETFVFLNLFIAVIVNNLQTARKMLNQKKAKRMNRMVGAMESIDSFELELQKVQDGLRNGESRRTSESAVKSDELVKEGIVEELMGIENYYSAGLPQRTKEILASYFMHLTSLEFNMNLYEKQQKVLDELVDLGRE</sequence>
<dbReference type="AlphaFoldDB" id="A0A507FKZ4"/>
<dbReference type="GO" id="GO:0005227">
    <property type="term" value="F:calcium-activated cation channel activity"/>
    <property type="evidence" value="ECO:0007669"/>
    <property type="project" value="InterPro"/>
</dbReference>
<feature type="transmembrane region" description="Helical" evidence="5">
    <location>
        <begin position="65"/>
        <end position="84"/>
    </location>
</feature>
<comment type="subcellular location">
    <subcellularLocation>
        <location evidence="1">Membrane</location>
        <topology evidence="1">Multi-pass membrane protein</topology>
    </subcellularLocation>
</comment>
<accession>A0A507FKZ4</accession>
<evidence type="ECO:0000256" key="1">
    <source>
        <dbReference type="ARBA" id="ARBA00004141"/>
    </source>
</evidence>
<name>A0A507FKZ4_9FUNG</name>
<dbReference type="InterPro" id="IPR028746">
    <property type="entry name" value="CatSper1"/>
</dbReference>
<dbReference type="Pfam" id="PF00520">
    <property type="entry name" value="Ion_trans"/>
    <property type="match status" value="1"/>
</dbReference>
<feature type="transmembrane region" description="Helical" evidence="5">
    <location>
        <begin position="178"/>
        <end position="196"/>
    </location>
</feature>
<dbReference type="Gene3D" id="1.20.120.350">
    <property type="entry name" value="Voltage-gated potassium channels. Chain C"/>
    <property type="match status" value="1"/>
</dbReference>
<dbReference type="SUPFAM" id="SSF81324">
    <property type="entry name" value="Voltage-gated potassium channels"/>
    <property type="match status" value="1"/>
</dbReference>
<feature type="transmembrane region" description="Helical" evidence="5">
    <location>
        <begin position="96"/>
        <end position="118"/>
    </location>
</feature>
<evidence type="ECO:0000256" key="4">
    <source>
        <dbReference type="ARBA" id="ARBA00023136"/>
    </source>
</evidence>
<dbReference type="GO" id="GO:0060296">
    <property type="term" value="P:regulation of cilium beat frequency involved in ciliary motility"/>
    <property type="evidence" value="ECO:0007669"/>
    <property type="project" value="TreeGrafter"/>
</dbReference>
<evidence type="ECO:0000256" key="3">
    <source>
        <dbReference type="ARBA" id="ARBA00022989"/>
    </source>
</evidence>
<feature type="transmembrane region" description="Helical" evidence="5">
    <location>
        <begin position="203"/>
        <end position="224"/>
    </location>
</feature>
<organism evidence="7 8">
    <name type="scientific">Chytriomyces confervae</name>
    <dbReference type="NCBI Taxonomy" id="246404"/>
    <lineage>
        <taxon>Eukaryota</taxon>
        <taxon>Fungi</taxon>
        <taxon>Fungi incertae sedis</taxon>
        <taxon>Chytridiomycota</taxon>
        <taxon>Chytridiomycota incertae sedis</taxon>
        <taxon>Chytridiomycetes</taxon>
        <taxon>Chytridiales</taxon>
        <taxon>Chytriomycetaceae</taxon>
        <taxon>Chytriomyces</taxon>
    </lineage>
</organism>
<proteinExistence type="predicted"/>
<feature type="transmembrane region" description="Helical" evidence="5">
    <location>
        <begin position="265"/>
        <end position="289"/>
    </location>
</feature>
<protein>
    <recommendedName>
        <fullName evidence="6">Ion transport domain-containing protein</fullName>
    </recommendedName>
</protein>
<dbReference type="PANTHER" id="PTHR47193">
    <property type="entry name" value="CATION CHANNEL SPERM-ASSOCIATED PROTEIN 1"/>
    <property type="match status" value="1"/>
</dbReference>
<keyword evidence="4 5" id="KW-0472">Membrane</keyword>
<feature type="domain" description="Ion transport" evidence="6">
    <location>
        <begin position="65"/>
        <end position="297"/>
    </location>
</feature>
<dbReference type="GO" id="GO:0036128">
    <property type="term" value="C:CatSper complex"/>
    <property type="evidence" value="ECO:0007669"/>
    <property type="project" value="InterPro"/>
</dbReference>
<keyword evidence="3 5" id="KW-1133">Transmembrane helix</keyword>
<keyword evidence="2 5" id="KW-0812">Transmembrane</keyword>
<dbReference type="GO" id="GO:0030317">
    <property type="term" value="P:flagellated sperm motility"/>
    <property type="evidence" value="ECO:0007669"/>
    <property type="project" value="InterPro"/>
</dbReference>
<comment type="caution">
    <text evidence="7">The sequence shown here is derived from an EMBL/GenBank/DDBJ whole genome shotgun (WGS) entry which is preliminary data.</text>
</comment>
<dbReference type="GO" id="GO:0005245">
    <property type="term" value="F:voltage-gated calcium channel activity"/>
    <property type="evidence" value="ECO:0007669"/>
    <property type="project" value="TreeGrafter"/>
</dbReference>
<dbReference type="STRING" id="246404.A0A507FKZ4"/>
<feature type="transmembrane region" description="Helical" evidence="5">
    <location>
        <begin position="130"/>
        <end position="150"/>
    </location>
</feature>
<dbReference type="InterPro" id="IPR005821">
    <property type="entry name" value="Ion_trans_dom"/>
</dbReference>
<evidence type="ECO:0000313" key="7">
    <source>
        <dbReference type="EMBL" id="TPX75687.1"/>
    </source>
</evidence>
<evidence type="ECO:0000313" key="8">
    <source>
        <dbReference type="Proteomes" id="UP000320333"/>
    </source>
</evidence>
<gene>
    <name evidence="7" type="ORF">CcCBS67573_g03057</name>
</gene>
<dbReference type="PANTHER" id="PTHR47193:SF1">
    <property type="entry name" value="CATION CHANNEL SPERM-ASSOCIATED PROTEIN 1"/>
    <property type="match status" value="1"/>
</dbReference>
<evidence type="ECO:0000256" key="5">
    <source>
        <dbReference type="SAM" id="Phobius"/>
    </source>
</evidence>
<evidence type="ECO:0000259" key="6">
    <source>
        <dbReference type="Pfam" id="PF00520"/>
    </source>
</evidence>
<evidence type="ECO:0000256" key="2">
    <source>
        <dbReference type="ARBA" id="ARBA00022692"/>
    </source>
</evidence>
<dbReference type="Gene3D" id="1.10.287.70">
    <property type="match status" value="1"/>
</dbReference>